<gene>
    <name evidence="1" type="ORF">A3G06_02260</name>
</gene>
<proteinExistence type="predicted"/>
<organism evidence="1 2">
    <name type="scientific">Candidatus Nomurabacteria bacterium RIFCSPLOWO2_12_FULL_46_14</name>
    <dbReference type="NCBI Taxonomy" id="1801797"/>
    <lineage>
        <taxon>Bacteria</taxon>
        <taxon>Candidatus Nomuraibacteriota</taxon>
    </lineage>
</organism>
<protein>
    <submittedName>
        <fullName evidence="1">Uncharacterized protein</fullName>
    </submittedName>
</protein>
<sequence>MAAPSYTTDLVDWIADADTAAWGELTGAIAGGAPDEVDTESALQGTNAVSQATNTTSLFSMCRILAGSVTLATNNVFLVWHGHGVATSLLSYAS</sequence>
<reference evidence="1 2" key="1">
    <citation type="journal article" date="2016" name="Nat. Commun.">
        <title>Thousands of microbial genomes shed light on interconnected biogeochemical processes in an aquifer system.</title>
        <authorList>
            <person name="Anantharaman K."/>
            <person name="Brown C.T."/>
            <person name="Hug L.A."/>
            <person name="Sharon I."/>
            <person name="Castelle C.J."/>
            <person name="Probst A.J."/>
            <person name="Thomas B.C."/>
            <person name="Singh A."/>
            <person name="Wilkins M.J."/>
            <person name="Karaoz U."/>
            <person name="Brodie E.L."/>
            <person name="Williams K.H."/>
            <person name="Hubbard S.S."/>
            <person name="Banfield J.F."/>
        </authorList>
    </citation>
    <scope>NUCLEOTIDE SEQUENCE [LARGE SCALE GENOMIC DNA]</scope>
</reference>
<evidence type="ECO:0000313" key="2">
    <source>
        <dbReference type="Proteomes" id="UP000176192"/>
    </source>
</evidence>
<dbReference type="AlphaFoldDB" id="A0A1F6Y8T3"/>
<evidence type="ECO:0000313" key="1">
    <source>
        <dbReference type="EMBL" id="OGJ02783.1"/>
    </source>
</evidence>
<dbReference type="Proteomes" id="UP000176192">
    <property type="component" value="Unassembled WGS sequence"/>
</dbReference>
<dbReference type="EMBL" id="MFVV01000034">
    <property type="protein sequence ID" value="OGJ02783.1"/>
    <property type="molecule type" value="Genomic_DNA"/>
</dbReference>
<comment type="caution">
    <text evidence="1">The sequence shown here is derived from an EMBL/GenBank/DDBJ whole genome shotgun (WGS) entry which is preliminary data.</text>
</comment>
<accession>A0A1F6Y8T3</accession>
<name>A0A1F6Y8T3_9BACT</name>